<comment type="subcellular location">
    <subcellularLocation>
        <location evidence="1">Membrane</location>
        <topology evidence="1">Single-pass membrane protein</topology>
    </subcellularLocation>
</comment>
<keyword evidence="4 6" id="KW-1133">Transmembrane helix</keyword>
<comment type="caution">
    <text evidence="7">The sequence shown here is derived from an EMBL/GenBank/DDBJ whole genome shotgun (WGS) entry which is preliminary data.</text>
</comment>
<evidence type="ECO:0000256" key="1">
    <source>
        <dbReference type="ARBA" id="ARBA00004167"/>
    </source>
</evidence>
<keyword evidence="3 6" id="KW-0812">Transmembrane</keyword>
<evidence type="ECO:0000256" key="2">
    <source>
        <dbReference type="ARBA" id="ARBA00008854"/>
    </source>
</evidence>
<sequence length="184" mass="20705">MEWIILALAVIIIGYAIFIYNSLVSKRQMVREGWSGIDVQLKRRTDLIPNLMETVKGYMAHERETLDAVVSARARATGAASSGPEARARAEGELSAALGRLLAIAEAYPDLKANTTFLEFQNALRSVEDEIQMARRYYNGAVRNLNIQVESFPSNIIANLFRFETAEYFELENEAERAVPQVKF</sequence>
<dbReference type="SUPFAM" id="SSF140478">
    <property type="entry name" value="LemA-like"/>
    <property type="match status" value="1"/>
</dbReference>
<comment type="similarity">
    <text evidence="2">Belongs to the LemA family.</text>
</comment>
<keyword evidence="8" id="KW-1185">Reference proteome</keyword>
<dbReference type="InterPro" id="IPR007156">
    <property type="entry name" value="MamQ_LemA"/>
</dbReference>
<keyword evidence="5 6" id="KW-0472">Membrane</keyword>
<dbReference type="RefSeq" id="WP_380097183.1">
    <property type="nucleotide sequence ID" value="NZ_JBHRYD010000010.1"/>
</dbReference>
<evidence type="ECO:0000256" key="6">
    <source>
        <dbReference type="SAM" id="Phobius"/>
    </source>
</evidence>
<organism evidence="7 8">
    <name type="scientific">Devosia honganensis</name>
    <dbReference type="NCBI Taxonomy" id="1610527"/>
    <lineage>
        <taxon>Bacteria</taxon>
        <taxon>Pseudomonadati</taxon>
        <taxon>Pseudomonadota</taxon>
        <taxon>Alphaproteobacteria</taxon>
        <taxon>Hyphomicrobiales</taxon>
        <taxon>Devosiaceae</taxon>
        <taxon>Devosia</taxon>
    </lineage>
</organism>
<dbReference type="PANTHER" id="PTHR34478">
    <property type="entry name" value="PROTEIN LEMA"/>
    <property type="match status" value="1"/>
</dbReference>
<protein>
    <submittedName>
        <fullName evidence="7">LemA family protein</fullName>
    </submittedName>
</protein>
<evidence type="ECO:0000256" key="5">
    <source>
        <dbReference type="ARBA" id="ARBA00023136"/>
    </source>
</evidence>
<dbReference type="EMBL" id="JBHRYD010000010">
    <property type="protein sequence ID" value="MFC3705371.1"/>
    <property type="molecule type" value="Genomic_DNA"/>
</dbReference>
<gene>
    <name evidence="7" type="ORF">ACFOOL_11455</name>
</gene>
<evidence type="ECO:0000313" key="7">
    <source>
        <dbReference type="EMBL" id="MFC3705371.1"/>
    </source>
</evidence>
<reference evidence="8" key="1">
    <citation type="journal article" date="2019" name="Int. J. Syst. Evol. Microbiol.">
        <title>The Global Catalogue of Microorganisms (GCM) 10K type strain sequencing project: providing services to taxonomists for standard genome sequencing and annotation.</title>
        <authorList>
            <consortium name="The Broad Institute Genomics Platform"/>
            <consortium name="The Broad Institute Genome Sequencing Center for Infectious Disease"/>
            <person name="Wu L."/>
            <person name="Ma J."/>
        </authorList>
    </citation>
    <scope>NUCLEOTIDE SEQUENCE [LARGE SCALE GENOMIC DNA]</scope>
    <source>
        <strain evidence="8">KCTC 42281</strain>
    </source>
</reference>
<evidence type="ECO:0000256" key="3">
    <source>
        <dbReference type="ARBA" id="ARBA00022692"/>
    </source>
</evidence>
<evidence type="ECO:0000256" key="4">
    <source>
        <dbReference type="ARBA" id="ARBA00022989"/>
    </source>
</evidence>
<accession>A0ABV7X1G7</accession>
<dbReference type="Pfam" id="PF04011">
    <property type="entry name" value="LemA"/>
    <property type="match status" value="1"/>
</dbReference>
<dbReference type="PANTHER" id="PTHR34478:SF2">
    <property type="entry name" value="MEMBRANE PROTEIN"/>
    <property type="match status" value="1"/>
</dbReference>
<proteinExistence type="inferred from homology"/>
<evidence type="ECO:0000313" key="8">
    <source>
        <dbReference type="Proteomes" id="UP001595613"/>
    </source>
</evidence>
<name>A0ABV7X1G7_9HYPH</name>
<dbReference type="Gene3D" id="1.20.1440.20">
    <property type="entry name" value="LemA-like domain"/>
    <property type="match status" value="1"/>
</dbReference>
<dbReference type="Proteomes" id="UP001595613">
    <property type="component" value="Unassembled WGS sequence"/>
</dbReference>
<feature type="transmembrane region" description="Helical" evidence="6">
    <location>
        <begin position="6"/>
        <end position="24"/>
    </location>
</feature>
<dbReference type="InterPro" id="IPR023353">
    <property type="entry name" value="LemA-like_dom_sf"/>
</dbReference>